<keyword evidence="7" id="KW-0560">Oxidoreductase</keyword>
<evidence type="ECO:0000256" key="4">
    <source>
        <dbReference type="ARBA" id="ARBA00022553"/>
    </source>
</evidence>
<dbReference type="GeneTree" id="ENSGT00940000156882"/>
<evidence type="ECO:0000256" key="10">
    <source>
        <dbReference type="ARBA" id="ARBA00023160"/>
    </source>
</evidence>
<comment type="catalytic activity">
    <reaction evidence="20">
        <text>(2E)-octenoyl-CoA + NADPH + H(+) = octanoyl-CoA + NADP(+)</text>
        <dbReference type="Rhea" id="RHEA:44952"/>
        <dbReference type="ChEBI" id="CHEBI:15378"/>
        <dbReference type="ChEBI" id="CHEBI:57386"/>
        <dbReference type="ChEBI" id="CHEBI:57783"/>
        <dbReference type="ChEBI" id="CHEBI:58349"/>
        <dbReference type="ChEBI" id="CHEBI:62242"/>
    </reaction>
    <physiologicalReaction direction="left-to-right" evidence="20">
        <dbReference type="Rhea" id="RHEA:44953"/>
    </physiologicalReaction>
</comment>
<evidence type="ECO:0000256" key="5">
    <source>
        <dbReference type="ARBA" id="ARBA00022832"/>
    </source>
</evidence>
<dbReference type="PANTHER" id="PTHR24317">
    <property type="entry name" value="PEROXISOMAL TRANS-2-ENOYL-COA REDUCTASE"/>
    <property type="match status" value="1"/>
</dbReference>
<comment type="subunit">
    <text evidence="12">Interacts with PEX5, probably required to target it into peroxisomes.</text>
</comment>
<accession>A0A3P8QBG2</accession>
<dbReference type="Pfam" id="PF13561">
    <property type="entry name" value="adh_short_C2"/>
    <property type="match status" value="1"/>
</dbReference>
<dbReference type="EC" id="1.3.1.38" evidence="13"/>
<reference evidence="21" key="3">
    <citation type="submission" date="2025-09" db="UniProtKB">
        <authorList>
            <consortium name="Ensembl"/>
        </authorList>
    </citation>
    <scope>IDENTIFICATION</scope>
</reference>
<evidence type="ECO:0000256" key="19">
    <source>
        <dbReference type="ARBA" id="ARBA00049386"/>
    </source>
</evidence>
<organism evidence="21 22">
    <name type="scientific">Astatotilapia calliptera</name>
    <name type="common">Eastern happy</name>
    <name type="synonym">Chromis callipterus</name>
    <dbReference type="NCBI Taxonomy" id="8154"/>
    <lineage>
        <taxon>Eukaryota</taxon>
        <taxon>Metazoa</taxon>
        <taxon>Chordata</taxon>
        <taxon>Craniata</taxon>
        <taxon>Vertebrata</taxon>
        <taxon>Euteleostomi</taxon>
        <taxon>Actinopterygii</taxon>
        <taxon>Neopterygii</taxon>
        <taxon>Teleostei</taxon>
        <taxon>Neoteleostei</taxon>
        <taxon>Acanthomorphata</taxon>
        <taxon>Ovalentaria</taxon>
        <taxon>Cichlomorphae</taxon>
        <taxon>Cichliformes</taxon>
        <taxon>Cichlidae</taxon>
        <taxon>African cichlids</taxon>
        <taxon>Pseudocrenilabrinae</taxon>
        <taxon>Haplochromini</taxon>
        <taxon>Astatotilapia</taxon>
    </lineage>
</organism>
<evidence type="ECO:0000256" key="13">
    <source>
        <dbReference type="ARBA" id="ARBA00038849"/>
    </source>
</evidence>
<dbReference type="InterPro" id="IPR036291">
    <property type="entry name" value="NAD(P)-bd_dom_sf"/>
</dbReference>
<dbReference type="GO" id="GO:0019166">
    <property type="term" value="F:trans-2-enoyl-CoA reductase (NADPH) activity"/>
    <property type="evidence" value="ECO:0007669"/>
    <property type="project" value="UniProtKB-EC"/>
</dbReference>
<evidence type="ECO:0000256" key="9">
    <source>
        <dbReference type="ARBA" id="ARBA00023140"/>
    </source>
</evidence>
<keyword evidence="8" id="KW-0443">Lipid metabolism</keyword>
<evidence type="ECO:0000256" key="8">
    <source>
        <dbReference type="ARBA" id="ARBA00023098"/>
    </source>
</evidence>
<sequence>MGASSVFRPGLFNHKVAIVTGGGTGIGKAISAELLELGCSVVISSRKADRLEAAAREMRQKIPPSSPASVTAVPCNIRSEEEVKALVSSVLKRYDRIDFLVNNGGGQFRSPAEDMSSKGWKAVVDTNLTGTFHCCKEVYTAWMKEHGGAIVSIIANMWNGFPDAAHTGAARAAVDNLTKSLAIEWAASGVRINAVAPVRTAQHIISFVSVFQDVHDFHLSVWLQGKIFSKTAMENYKGNRPDLFKMSVPFTPSKRLGVPEEVSSAVCFLLSSAASYISGATLKVDAGQSLYTSMWEIPNHSAWPEAPEGENLDALNELVDPKRKL</sequence>
<dbReference type="InterPro" id="IPR052388">
    <property type="entry name" value="Peroxisomal_t2-enoyl-CoA_red"/>
</dbReference>
<evidence type="ECO:0000256" key="11">
    <source>
        <dbReference type="ARBA" id="ARBA00037124"/>
    </source>
</evidence>
<comment type="catalytic activity">
    <reaction evidence="19">
        <text>(2E)-decenoyl-CoA + NADPH + H(+) = decanoyl-CoA + NADP(+)</text>
        <dbReference type="Rhea" id="RHEA:44960"/>
        <dbReference type="ChEBI" id="CHEBI:15378"/>
        <dbReference type="ChEBI" id="CHEBI:57783"/>
        <dbReference type="ChEBI" id="CHEBI:58349"/>
        <dbReference type="ChEBI" id="CHEBI:61406"/>
        <dbReference type="ChEBI" id="CHEBI:61430"/>
    </reaction>
    <physiologicalReaction direction="left-to-right" evidence="19">
        <dbReference type="Rhea" id="RHEA:44961"/>
    </physiologicalReaction>
</comment>
<evidence type="ECO:0000256" key="12">
    <source>
        <dbReference type="ARBA" id="ARBA00038622"/>
    </source>
</evidence>
<dbReference type="PANTHER" id="PTHR24317:SF7">
    <property type="entry name" value="PEROXISOMAL TRANS-2-ENOYL-COA REDUCTASE"/>
    <property type="match status" value="1"/>
</dbReference>
<comment type="catalytic activity">
    <reaction evidence="18">
        <text>a (2E)-enoyl-CoA + NADPH + H(+) = a 2,3-saturated acyl-CoA + NADP(+)</text>
        <dbReference type="Rhea" id="RHEA:33763"/>
        <dbReference type="ChEBI" id="CHEBI:15378"/>
        <dbReference type="ChEBI" id="CHEBI:57783"/>
        <dbReference type="ChEBI" id="CHEBI:58349"/>
        <dbReference type="ChEBI" id="CHEBI:58856"/>
        <dbReference type="ChEBI" id="CHEBI:65111"/>
        <dbReference type="EC" id="1.3.1.38"/>
    </reaction>
    <physiologicalReaction direction="left-to-right" evidence="18">
        <dbReference type="Rhea" id="RHEA:33764"/>
    </physiologicalReaction>
</comment>
<dbReference type="GO" id="GO:0033306">
    <property type="term" value="P:phytol metabolic process"/>
    <property type="evidence" value="ECO:0007669"/>
    <property type="project" value="TreeGrafter"/>
</dbReference>
<evidence type="ECO:0000256" key="18">
    <source>
        <dbReference type="ARBA" id="ARBA00049251"/>
    </source>
</evidence>
<evidence type="ECO:0000313" key="22">
    <source>
        <dbReference type="Proteomes" id="UP000265100"/>
    </source>
</evidence>
<keyword evidence="3" id="KW-0444">Lipid biosynthesis</keyword>
<proteinExistence type="predicted"/>
<comment type="catalytic activity">
    <reaction evidence="16">
        <text>(2E)-tetradecenoyl-CoA + NADPH + H(+) = tetradecanoyl-CoA + NADP(+)</text>
        <dbReference type="Rhea" id="RHEA:44968"/>
        <dbReference type="ChEBI" id="CHEBI:15378"/>
        <dbReference type="ChEBI" id="CHEBI:57385"/>
        <dbReference type="ChEBI" id="CHEBI:57783"/>
        <dbReference type="ChEBI" id="CHEBI:58349"/>
        <dbReference type="ChEBI" id="CHEBI:61405"/>
    </reaction>
    <physiologicalReaction direction="left-to-right" evidence="16">
        <dbReference type="Rhea" id="RHEA:44969"/>
    </physiologicalReaction>
</comment>
<dbReference type="SUPFAM" id="SSF51735">
    <property type="entry name" value="NAD(P)-binding Rossmann-fold domains"/>
    <property type="match status" value="1"/>
</dbReference>
<evidence type="ECO:0000256" key="1">
    <source>
        <dbReference type="ARBA" id="ARBA00004275"/>
    </source>
</evidence>
<evidence type="ECO:0000256" key="16">
    <source>
        <dbReference type="ARBA" id="ARBA00048686"/>
    </source>
</evidence>
<evidence type="ECO:0000256" key="3">
    <source>
        <dbReference type="ARBA" id="ARBA00022516"/>
    </source>
</evidence>
<dbReference type="InterPro" id="IPR002347">
    <property type="entry name" value="SDR_fam"/>
</dbReference>
<evidence type="ECO:0000256" key="14">
    <source>
        <dbReference type="ARBA" id="ARBA00041063"/>
    </source>
</evidence>
<dbReference type="AlphaFoldDB" id="A0A3P8QBG2"/>
<keyword evidence="5" id="KW-0276">Fatty acid metabolism</keyword>
<keyword evidence="22" id="KW-1185">Reference proteome</keyword>
<evidence type="ECO:0000256" key="17">
    <source>
        <dbReference type="ARBA" id="ARBA00049108"/>
    </source>
</evidence>
<comment type="catalytic activity">
    <reaction evidence="17">
        <text>(2E)-hexenoyl-CoA + NADPH + H(+) = hexanoyl-CoA + NADP(+)</text>
        <dbReference type="Rhea" id="RHEA:44956"/>
        <dbReference type="ChEBI" id="CHEBI:15378"/>
        <dbReference type="ChEBI" id="CHEBI:57783"/>
        <dbReference type="ChEBI" id="CHEBI:58349"/>
        <dbReference type="ChEBI" id="CHEBI:62077"/>
        <dbReference type="ChEBI" id="CHEBI:62620"/>
    </reaction>
    <physiologicalReaction direction="left-to-right" evidence="17">
        <dbReference type="Rhea" id="RHEA:44957"/>
    </physiologicalReaction>
</comment>
<reference evidence="21" key="1">
    <citation type="submission" date="2018-05" db="EMBL/GenBank/DDBJ databases">
        <authorList>
            <person name="Datahose"/>
        </authorList>
    </citation>
    <scope>NUCLEOTIDE SEQUENCE</scope>
</reference>
<name>A0A3P8QBG2_ASTCA</name>
<reference evidence="21" key="2">
    <citation type="submission" date="2025-08" db="UniProtKB">
        <authorList>
            <consortium name="Ensembl"/>
        </authorList>
    </citation>
    <scope>IDENTIFICATION</scope>
</reference>
<keyword evidence="10" id="KW-0275">Fatty acid biosynthesis</keyword>
<dbReference type="FunFam" id="3.40.50.720:FF:000084">
    <property type="entry name" value="Short-chain dehydrogenase reductase"/>
    <property type="match status" value="1"/>
</dbReference>
<evidence type="ECO:0000313" key="21">
    <source>
        <dbReference type="Ensembl" id="ENSACLP00000026462.2"/>
    </source>
</evidence>
<dbReference type="Proteomes" id="UP000265100">
    <property type="component" value="Chromosome 18"/>
</dbReference>
<evidence type="ECO:0000256" key="6">
    <source>
        <dbReference type="ARBA" id="ARBA00022857"/>
    </source>
</evidence>
<evidence type="ECO:0000256" key="15">
    <source>
        <dbReference type="ARBA" id="ARBA00047570"/>
    </source>
</evidence>
<dbReference type="Gene3D" id="3.40.50.720">
    <property type="entry name" value="NAD(P)-binding Rossmann-like Domain"/>
    <property type="match status" value="1"/>
</dbReference>
<gene>
    <name evidence="21" type="primary">PECR</name>
</gene>
<protein>
    <recommendedName>
        <fullName evidence="14">Peroxisomal trans-2-enoyl-CoA reductase</fullName>
        <ecNumber evidence="13">1.3.1.38</ecNumber>
    </recommendedName>
</protein>
<dbReference type="GO" id="GO:0006633">
    <property type="term" value="P:fatty acid biosynthetic process"/>
    <property type="evidence" value="ECO:0007669"/>
    <property type="project" value="UniProtKB-KW"/>
</dbReference>
<comment type="subcellular location">
    <subcellularLocation>
        <location evidence="1">Peroxisome</location>
    </subcellularLocation>
</comment>
<keyword evidence="6" id="KW-0521">NADP</keyword>
<evidence type="ECO:0000256" key="7">
    <source>
        <dbReference type="ARBA" id="ARBA00023002"/>
    </source>
</evidence>
<keyword evidence="4" id="KW-0597">Phosphoprotein</keyword>
<dbReference type="Ensembl" id="ENSACLT00000027082.2">
    <property type="protein sequence ID" value="ENSACLP00000026462.2"/>
    <property type="gene ID" value="ENSACLG00000017995.2"/>
</dbReference>
<comment type="function">
    <text evidence="11">Participates in chain elongation of fatty acids. Catalyzes the reduction of trans-2-enoyl-CoAs of varying chain lengths from 6:1 to 16:1, having maximum activity with 10:1 CoA. Has no 2,4-dienoyl-CoA reductase activity.</text>
</comment>
<comment type="catalytic activity">
    <reaction evidence="15">
        <text>(2E)-dodecenoyl-CoA + NADPH + H(+) = dodecanoyl-CoA + NADP(+)</text>
        <dbReference type="Rhea" id="RHEA:44964"/>
        <dbReference type="ChEBI" id="CHEBI:15378"/>
        <dbReference type="ChEBI" id="CHEBI:57330"/>
        <dbReference type="ChEBI" id="CHEBI:57375"/>
        <dbReference type="ChEBI" id="CHEBI:57783"/>
        <dbReference type="ChEBI" id="CHEBI:58349"/>
    </reaction>
    <physiologicalReaction direction="left-to-right" evidence="15">
        <dbReference type="Rhea" id="RHEA:44965"/>
    </physiologicalReaction>
</comment>
<dbReference type="GO" id="GO:0005777">
    <property type="term" value="C:peroxisome"/>
    <property type="evidence" value="ECO:0007669"/>
    <property type="project" value="UniProtKB-SubCell"/>
</dbReference>
<evidence type="ECO:0000256" key="20">
    <source>
        <dbReference type="ARBA" id="ARBA00049559"/>
    </source>
</evidence>
<comment type="pathway">
    <text evidence="2">Lipid metabolism.</text>
</comment>
<keyword evidence="9" id="KW-0576">Peroxisome</keyword>
<dbReference type="Pfam" id="PF00106">
    <property type="entry name" value="adh_short"/>
    <property type="match status" value="1"/>
</dbReference>
<dbReference type="Bgee" id="ENSACLG00000017995">
    <property type="expression patterns" value="Expressed in spleen and 5 other cell types or tissues"/>
</dbReference>
<dbReference type="PRINTS" id="PR00081">
    <property type="entry name" value="GDHRDH"/>
</dbReference>
<evidence type="ECO:0000256" key="2">
    <source>
        <dbReference type="ARBA" id="ARBA00005189"/>
    </source>
</evidence>